<evidence type="ECO:0000256" key="3">
    <source>
        <dbReference type="ARBA" id="ARBA00023002"/>
    </source>
</evidence>
<dbReference type="InterPro" id="IPR013785">
    <property type="entry name" value="Aldolase_TIM"/>
</dbReference>
<evidence type="ECO:0000256" key="2">
    <source>
        <dbReference type="ARBA" id="ARBA00022643"/>
    </source>
</evidence>
<dbReference type="AlphaFoldDB" id="A0A177SWY8"/>
<sequence length="324" mass="34311">MFKTRITELFGIQYPLIQGGMRHVSRAELVAAVSDAGGLGFLSAHSFASPAALRAEIEKVRALTDKPFGVNLTILPKLSVKPEDSARVILDAGVSCVETAGGNPATFIAAFKDAGIKVLHKCTSVRFALKAEQLGADAVSLTGFEAAGHPGEDQVPNMVLIPAAVERLKIPVVANGGFADGRGLVAALALGAEGISMGTRFLMVKESPMAEAVKRRYLEASERDTTLICRSLGDSTRVLKNAFTDHILELERLGPAFHDEVLSMASSQRWVNAAERGDPDDGAYAAGVGIGLIHDVPDCRDLVQTIMSDAHAVIEQRLRAIAGC</sequence>
<dbReference type="SUPFAM" id="SSF51412">
    <property type="entry name" value="Inosine monophosphate dehydrogenase (IMPDH)"/>
    <property type="match status" value="1"/>
</dbReference>
<evidence type="ECO:0000313" key="5">
    <source>
        <dbReference type="Proteomes" id="UP000077752"/>
    </source>
</evidence>
<reference evidence="4 5" key="1">
    <citation type="submission" date="2016-03" db="EMBL/GenBank/DDBJ databases">
        <title>Draft Genome Assembly of Pseudomonas putida strain CBF10-2.</title>
        <authorList>
            <person name="Iyer R.S."/>
            <person name="Damania A."/>
        </authorList>
    </citation>
    <scope>NUCLEOTIDE SEQUENCE [LARGE SCALE GENOMIC DNA]</scope>
    <source>
        <strain evidence="4 5">CBF10-2</strain>
    </source>
</reference>
<keyword evidence="4" id="KW-0503">Monooxygenase</keyword>
<dbReference type="RefSeq" id="WP_064301382.1">
    <property type="nucleotide sequence ID" value="NZ_LUCV01000004.1"/>
</dbReference>
<accession>A0A177SWY8</accession>
<dbReference type="PANTHER" id="PTHR32332:SF20">
    <property type="entry name" value="2-NITROPROPANE DIOXYGENASE-LIKE PROTEIN"/>
    <property type="match status" value="1"/>
</dbReference>
<keyword evidence="1" id="KW-0285">Flavoprotein</keyword>
<protein>
    <submittedName>
        <fullName evidence="4">Nitronate monooxygenase</fullName>
    </submittedName>
</protein>
<dbReference type="PANTHER" id="PTHR32332">
    <property type="entry name" value="2-NITROPROPANE DIOXYGENASE"/>
    <property type="match status" value="1"/>
</dbReference>
<evidence type="ECO:0000256" key="1">
    <source>
        <dbReference type="ARBA" id="ARBA00022630"/>
    </source>
</evidence>
<dbReference type="Gene3D" id="3.20.20.70">
    <property type="entry name" value="Aldolase class I"/>
    <property type="match status" value="1"/>
</dbReference>
<dbReference type="InterPro" id="IPR004136">
    <property type="entry name" value="NMO"/>
</dbReference>
<name>A0A177SWY8_PSEPU</name>
<proteinExistence type="predicted"/>
<keyword evidence="2" id="KW-0288">FMN</keyword>
<keyword evidence="3" id="KW-0560">Oxidoreductase</keyword>
<dbReference type="GO" id="GO:0018580">
    <property type="term" value="F:nitronate monooxygenase activity"/>
    <property type="evidence" value="ECO:0007669"/>
    <property type="project" value="InterPro"/>
</dbReference>
<dbReference type="Proteomes" id="UP000077752">
    <property type="component" value="Unassembled WGS sequence"/>
</dbReference>
<dbReference type="Pfam" id="PF03060">
    <property type="entry name" value="NMO"/>
    <property type="match status" value="1"/>
</dbReference>
<comment type="caution">
    <text evidence="4">The sequence shown here is derived from an EMBL/GenBank/DDBJ whole genome shotgun (WGS) entry which is preliminary data.</text>
</comment>
<evidence type="ECO:0000313" key="4">
    <source>
        <dbReference type="EMBL" id="OAI94811.1"/>
    </source>
</evidence>
<dbReference type="CDD" id="cd04730">
    <property type="entry name" value="NPD_like"/>
    <property type="match status" value="1"/>
</dbReference>
<gene>
    <name evidence="4" type="ORF">AYO28_07220</name>
</gene>
<organism evidence="4 5">
    <name type="scientific">Pseudomonas putida</name>
    <name type="common">Arthrobacter siderocapsulatus</name>
    <dbReference type="NCBI Taxonomy" id="303"/>
    <lineage>
        <taxon>Bacteria</taxon>
        <taxon>Pseudomonadati</taxon>
        <taxon>Pseudomonadota</taxon>
        <taxon>Gammaproteobacteria</taxon>
        <taxon>Pseudomonadales</taxon>
        <taxon>Pseudomonadaceae</taxon>
        <taxon>Pseudomonas</taxon>
    </lineage>
</organism>
<dbReference type="EMBL" id="LUCV01000004">
    <property type="protein sequence ID" value="OAI94811.1"/>
    <property type="molecule type" value="Genomic_DNA"/>
</dbReference>